<dbReference type="PANTHER" id="PTHR19288">
    <property type="entry name" value="4-NITROPHENYLPHOSPHATASE-RELATED"/>
    <property type="match status" value="1"/>
</dbReference>
<dbReference type="InterPro" id="IPR023214">
    <property type="entry name" value="HAD_sf"/>
</dbReference>
<dbReference type="EMBL" id="BDME01000001">
    <property type="protein sequence ID" value="GAX87501.1"/>
    <property type="molecule type" value="Genomic_DNA"/>
</dbReference>
<proteinExistence type="predicted"/>
<evidence type="ECO:0000313" key="1">
    <source>
        <dbReference type="EMBL" id="GAX87501.1"/>
    </source>
</evidence>
<comment type="caution">
    <text evidence="1">The sequence shown here is derived from an EMBL/GenBank/DDBJ whole genome shotgun (WGS) entry which is preliminary data.</text>
</comment>
<dbReference type="Gene3D" id="3.40.50.1000">
    <property type="entry name" value="HAD superfamily/HAD-like"/>
    <property type="match status" value="2"/>
</dbReference>
<dbReference type="InterPro" id="IPR006357">
    <property type="entry name" value="HAD-SF_hydro_IIA"/>
</dbReference>
<evidence type="ECO:0000313" key="2">
    <source>
        <dbReference type="Proteomes" id="UP000217944"/>
    </source>
</evidence>
<keyword evidence="2" id="KW-1185">Reference proteome</keyword>
<organism evidence="1 2">
    <name type="scientific">Lebetimonas natsushimae</name>
    <dbReference type="NCBI Taxonomy" id="1936991"/>
    <lineage>
        <taxon>Bacteria</taxon>
        <taxon>Pseudomonadati</taxon>
        <taxon>Campylobacterota</taxon>
        <taxon>Epsilonproteobacteria</taxon>
        <taxon>Nautiliales</taxon>
        <taxon>Nautiliaceae</taxon>
        <taxon>Lebetimonas</taxon>
    </lineage>
</organism>
<dbReference type="PANTHER" id="PTHR19288:SF46">
    <property type="entry name" value="HALOACID DEHALOGENASE-LIKE HYDROLASE DOMAIN-CONTAINING PROTEIN 2"/>
    <property type="match status" value="1"/>
</dbReference>
<sequence>MKAFFIDVQGTLIDDKKFFPLPGAIEFINYLNKNDYPFVLITNNTKKEDFKNYLAGLGFNFKYYLDPLMVADRYIKGSIAPFGNEKFVEIMSKKYKVDFKNPDNVVLGIKIFPPDEIADIIEYLLNGANLIGMHKTSLYHKNNKRYPGLGAILEMLHYATNREYKVVGKPSFEFFEAARKKINLNYDKITIISDDLIGDLIPAAKLGMKTALVLSGKIKSIREVNKNVDFVAENIGEYLKRKEFWI</sequence>
<dbReference type="Pfam" id="PF13242">
    <property type="entry name" value="Hydrolase_like"/>
    <property type="match status" value="1"/>
</dbReference>
<dbReference type="GO" id="GO:0005737">
    <property type="term" value="C:cytoplasm"/>
    <property type="evidence" value="ECO:0007669"/>
    <property type="project" value="TreeGrafter"/>
</dbReference>
<accession>A0A292YDQ6</accession>
<protein>
    <submittedName>
        <fullName evidence="1">NagD protein</fullName>
    </submittedName>
</protein>
<dbReference type="OrthoDB" id="5338687at2"/>
<dbReference type="Proteomes" id="UP000217944">
    <property type="component" value="Unassembled WGS sequence"/>
</dbReference>
<gene>
    <name evidence="1" type="ORF">LNAT_P0797</name>
</gene>
<dbReference type="AlphaFoldDB" id="A0A292YDQ6"/>
<name>A0A292YDQ6_9BACT</name>
<dbReference type="RefSeq" id="WP_096258634.1">
    <property type="nucleotide sequence ID" value="NZ_BDME01000001.1"/>
</dbReference>
<dbReference type="GO" id="GO:0016791">
    <property type="term" value="F:phosphatase activity"/>
    <property type="evidence" value="ECO:0007669"/>
    <property type="project" value="TreeGrafter"/>
</dbReference>
<dbReference type="InterPro" id="IPR036412">
    <property type="entry name" value="HAD-like_sf"/>
</dbReference>
<dbReference type="SUPFAM" id="SSF56784">
    <property type="entry name" value="HAD-like"/>
    <property type="match status" value="1"/>
</dbReference>
<reference evidence="1 2" key="1">
    <citation type="journal article" date="2017" name="Syst. Appl. Microbiol.">
        <title>Lebetimonas natsushimae sp. nov., a novel strictly anaerobic, moderately thermophilic chemoautotroph isolated from a deep-sea hydrothermal vent polychaete nest in the Mid-Okinawa Trough.</title>
        <authorList>
            <person name="Nagata R."/>
            <person name="Takaki Y."/>
            <person name="Tame A."/>
            <person name="Nunoura T."/>
            <person name="Muto H."/>
            <person name="Mino S."/>
            <person name="Sawayama S."/>
            <person name="Takai K."/>
            <person name="Nakagawa S."/>
        </authorList>
    </citation>
    <scope>NUCLEOTIDE SEQUENCE [LARGE SCALE GENOMIC DNA]</scope>
    <source>
        <strain evidence="1 2">HS1857</strain>
    </source>
</reference>
<dbReference type="Pfam" id="PF13344">
    <property type="entry name" value="Hydrolase_6"/>
    <property type="match status" value="1"/>
</dbReference>